<dbReference type="RefSeq" id="WP_223418085.1">
    <property type="nucleotide sequence ID" value="NZ_JAIPME010000002.1"/>
</dbReference>
<dbReference type="PROSITE" id="PS50932">
    <property type="entry name" value="HTH_LACI_2"/>
    <property type="match status" value="1"/>
</dbReference>
<evidence type="ECO:0000313" key="5">
    <source>
        <dbReference type="EMBL" id="MBZ2386183.1"/>
    </source>
</evidence>
<dbReference type="PANTHER" id="PTHR30146">
    <property type="entry name" value="LACI-RELATED TRANSCRIPTIONAL REPRESSOR"/>
    <property type="match status" value="1"/>
</dbReference>
<dbReference type="InterPro" id="IPR000843">
    <property type="entry name" value="HTH_LacI"/>
</dbReference>
<dbReference type="PANTHER" id="PTHR30146:SF109">
    <property type="entry name" value="HTH-TYPE TRANSCRIPTIONAL REGULATOR GALS"/>
    <property type="match status" value="1"/>
</dbReference>
<dbReference type="InterPro" id="IPR010982">
    <property type="entry name" value="Lambda_DNA-bd_dom_sf"/>
</dbReference>
<keyword evidence="3" id="KW-0804">Transcription</keyword>
<evidence type="ECO:0000256" key="3">
    <source>
        <dbReference type="ARBA" id="ARBA00023163"/>
    </source>
</evidence>
<dbReference type="CDD" id="cd01392">
    <property type="entry name" value="HTH_LacI"/>
    <property type="match status" value="1"/>
</dbReference>
<dbReference type="SMART" id="SM00354">
    <property type="entry name" value="HTH_LACI"/>
    <property type="match status" value="1"/>
</dbReference>
<dbReference type="Pfam" id="PF00532">
    <property type="entry name" value="Peripla_BP_1"/>
    <property type="match status" value="1"/>
</dbReference>
<accession>A0ABS7SXB6</accession>
<gene>
    <name evidence="5" type="ORF">K8P03_02560</name>
</gene>
<dbReference type="SUPFAM" id="SSF47413">
    <property type="entry name" value="lambda repressor-like DNA-binding domains"/>
    <property type="match status" value="1"/>
</dbReference>
<protein>
    <submittedName>
        <fullName evidence="5">LacI family transcriptional regulator</fullName>
    </submittedName>
</protein>
<dbReference type="InterPro" id="IPR028082">
    <property type="entry name" value="Peripla_BP_I"/>
</dbReference>
<dbReference type="EMBL" id="JAIPME010000002">
    <property type="protein sequence ID" value="MBZ2386183.1"/>
    <property type="molecule type" value="Genomic_DNA"/>
</dbReference>
<dbReference type="Proteomes" id="UP000734271">
    <property type="component" value="Unassembled WGS sequence"/>
</dbReference>
<comment type="caution">
    <text evidence="5">The sequence shown here is derived from an EMBL/GenBank/DDBJ whole genome shotgun (WGS) entry which is preliminary data.</text>
</comment>
<feature type="domain" description="HTH lacI-type" evidence="4">
    <location>
        <begin position="1"/>
        <end position="55"/>
    </location>
</feature>
<organism evidence="5 6">
    <name type="scientific">Anaerococcus murdochii</name>
    <dbReference type="NCBI Taxonomy" id="411577"/>
    <lineage>
        <taxon>Bacteria</taxon>
        <taxon>Bacillati</taxon>
        <taxon>Bacillota</taxon>
        <taxon>Tissierellia</taxon>
        <taxon>Tissierellales</taxon>
        <taxon>Peptoniphilaceae</taxon>
        <taxon>Anaerococcus</taxon>
    </lineage>
</organism>
<name>A0ABS7SXB6_9FIRM</name>
<evidence type="ECO:0000256" key="2">
    <source>
        <dbReference type="ARBA" id="ARBA00023125"/>
    </source>
</evidence>
<keyword evidence="1" id="KW-0805">Transcription regulation</keyword>
<evidence type="ECO:0000259" key="4">
    <source>
        <dbReference type="PROSITE" id="PS50932"/>
    </source>
</evidence>
<keyword evidence="6" id="KW-1185">Reference proteome</keyword>
<dbReference type="InterPro" id="IPR001761">
    <property type="entry name" value="Peripla_BP/Lac1_sug-bd_dom"/>
</dbReference>
<evidence type="ECO:0000256" key="1">
    <source>
        <dbReference type="ARBA" id="ARBA00023015"/>
    </source>
</evidence>
<evidence type="ECO:0000313" key="6">
    <source>
        <dbReference type="Proteomes" id="UP000734271"/>
    </source>
</evidence>
<dbReference type="Gene3D" id="3.40.50.2300">
    <property type="match status" value="2"/>
</dbReference>
<sequence>MDIYDIAKKSGYSTATVSRVINKSPNVSDKARKIIEEIIEESGYKPNRIARSLAKNSTQMIGIMVPDIRGYFESQSAYELERRLDKLGYTNLLCVTTNSYDKKMSYLDILVESKVEAIIGVGSTYEEKKFYEKLKNMSVIIPMALLNVKTSDENEKIVNVYIDEIEAMDQSVKLLKDNSYKKPLYVSLDTGYMSRSYIGKKSGFVEALYKYYDDANFVEFKVKDPEKDLAKLIDFLKENPEFDSIQFELDSLAVSAYKLMANEGIKIPEDIGLIGFDNIEATEFTNQAITSIDQRISDQVEIAIDNLLKILNQEEAQTNIALEAKLIEKETTARNHN</sequence>
<dbReference type="SUPFAM" id="SSF53822">
    <property type="entry name" value="Periplasmic binding protein-like I"/>
    <property type="match status" value="1"/>
</dbReference>
<dbReference type="Pfam" id="PF00356">
    <property type="entry name" value="LacI"/>
    <property type="match status" value="1"/>
</dbReference>
<keyword evidence="2" id="KW-0238">DNA-binding</keyword>
<reference evidence="5 6" key="1">
    <citation type="submission" date="2021-08" db="EMBL/GenBank/DDBJ databases">
        <title>FDA dAtabase for Regulatory Grade micrObial Sequences (FDA-ARGOS): Supporting development and validation of Infectious Disease Dx tests.</title>
        <authorList>
            <person name="Sproer C."/>
            <person name="Gronow S."/>
            <person name="Severitt S."/>
            <person name="Schroder I."/>
            <person name="Tallon L."/>
            <person name="Sadzewicz L."/>
            <person name="Zhao X."/>
            <person name="Boylan J."/>
            <person name="Ott S."/>
            <person name="Bowen H."/>
            <person name="Vavikolanu K."/>
            <person name="Hazen T."/>
            <person name="Aluvathingal J."/>
            <person name="Nadendla S."/>
            <person name="Lowell S."/>
            <person name="Myers T."/>
            <person name="Yan Y."/>
            <person name="Sichtig H."/>
        </authorList>
    </citation>
    <scope>NUCLEOTIDE SEQUENCE [LARGE SCALE GENOMIC DNA]</scope>
    <source>
        <strain evidence="5 6">FDAARGOS_1460</strain>
    </source>
</reference>
<dbReference type="Gene3D" id="1.10.260.40">
    <property type="entry name" value="lambda repressor-like DNA-binding domains"/>
    <property type="match status" value="1"/>
</dbReference>
<proteinExistence type="predicted"/>